<accession>A6IWZ1</accession>
<sequence>MDSALSACTGKLSNPGSWLSLQPLLRGMQIHFQTKHSALPPAHSSGDERYHL</sequence>
<dbReference type="EMBL" id="CH473971">
    <property type="protein sequence ID" value="EDM14422.1"/>
    <property type="molecule type" value="Genomic_DNA"/>
</dbReference>
<name>A6IWZ1_RAT</name>
<evidence type="ECO:0000313" key="2">
    <source>
        <dbReference type="Proteomes" id="UP000234681"/>
    </source>
</evidence>
<proteinExistence type="predicted"/>
<organism evidence="1 2">
    <name type="scientific">Rattus norvegicus</name>
    <name type="common">Rat</name>
    <dbReference type="NCBI Taxonomy" id="10116"/>
    <lineage>
        <taxon>Eukaryota</taxon>
        <taxon>Metazoa</taxon>
        <taxon>Chordata</taxon>
        <taxon>Craniata</taxon>
        <taxon>Vertebrata</taxon>
        <taxon>Euteleostomi</taxon>
        <taxon>Mammalia</taxon>
        <taxon>Eutheria</taxon>
        <taxon>Euarchontoglires</taxon>
        <taxon>Glires</taxon>
        <taxon>Rodentia</taxon>
        <taxon>Myomorpha</taxon>
        <taxon>Muroidea</taxon>
        <taxon>Muridae</taxon>
        <taxon>Murinae</taxon>
        <taxon>Rattus</taxon>
    </lineage>
</organism>
<dbReference type="Proteomes" id="UP000234681">
    <property type="component" value="Chromosome 18"/>
</dbReference>
<protein>
    <submittedName>
        <fullName evidence="1">RCG46809</fullName>
    </submittedName>
</protein>
<evidence type="ECO:0000313" key="1">
    <source>
        <dbReference type="EMBL" id="EDM14422.1"/>
    </source>
</evidence>
<reference evidence="2" key="1">
    <citation type="submission" date="2005-09" db="EMBL/GenBank/DDBJ databases">
        <authorList>
            <person name="Mural R.J."/>
            <person name="Li P.W."/>
            <person name="Adams M.D."/>
            <person name="Amanatides P.G."/>
            <person name="Baden-Tillson H."/>
            <person name="Barnstead M."/>
            <person name="Chin S.H."/>
            <person name="Dew I."/>
            <person name="Evans C.A."/>
            <person name="Ferriera S."/>
            <person name="Flanigan M."/>
            <person name="Fosler C."/>
            <person name="Glodek A."/>
            <person name="Gu Z."/>
            <person name="Holt R.A."/>
            <person name="Jennings D."/>
            <person name="Kraft C.L."/>
            <person name="Lu F."/>
            <person name="Nguyen T."/>
            <person name="Nusskern D.R."/>
            <person name="Pfannkoch C.M."/>
            <person name="Sitter C."/>
            <person name="Sutton G.G."/>
            <person name="Venter J.C."/>
            <person name="Wang Z."/>
            <person name="Woodage T."/>
            <person name="Zheng X.H."/>
            <person name="Zhong F."/>
        </authorList>
    </citation>
    <scope>NUCLEOTIDE SEQUENCE [LARGE SCALE GENOMIC DNA]</scope>
    <source>
        <strain>BN</strain>
        <strain evidence="2">Sprague-Dawley</strain>
    </source>
</reference>
<dbReference type="AlphaFoldDB" id="A6IWZ1"/>
<gene>
    <name evidence="1" type="ORF">rCG_46809</name>
</gene>